<proteinExistence type="predicted"/>
<feature type="compositionally biased region" description="Low complexity" evidence="1">
    <location>
        <begin position="254"/>
        <end position="263"/>
    </location>
</feature>
<protein>
    <submittedName>
        <fullName evidence="5">C2 domain-containing protein</fullName>
    </submittedName>
</protein>
<evidence type="ECO:0000313" key="3">
    <source>
        <dbReference type="EMBL" id="VDD94506.1"/>
    </source>
</evidence>
<dbReference type="InterPro" id="IPR000008">
    <property type="entry name" value="C2_dom"/>
</dbReference>
<evidence type="ECO:0000256" key="1">
    <source>
        <dbReference type="SAM" id="MobiDB-lite"/>
    </source>
</evidence>
<dbReference type="CDD" id="cd00030">
    <property type="entry name" value="C2"/>
    <property type="match status" value="1"/>
</dbReference>
<feature type="region of interest" description="Disordered" evidence="1">
    <location>
        <begin position="220"/>
        <end position="266"/>
    </location>
</feature>
<dbReference type="Proteomes" id="UP000274131">
    <property type="component" value="Unassembled WGS sequence"/>
</dbReference>
<evidence type="ECO:0000313" key="4">
    <source>
        <dbReference type="Proteomes" id="UP000274131"/>
    </source>
</evidence>
<dbReference type="WBParaSite" id="EVEC_0000987201-mRNA-1">
    <property type="protein sequence ID" value="EVEC_0000987201-mRNA-1"/>
    <property type="gene ID" value="EVEC_0000987201"/>
</dbReference>
<reference evidence="5" key="1">
    <citation type="submission" date="2017-02" db="UniProtKB">
        <authorList>
            <consortium name="WormBaseParasite"/>
        </authorList>
    </citation>
    <scope>IDENTIFICATION</scope>
</reference>
<evidence type="ECO:0000313" key="5">
    <source>
        <dbReference type="WBParaSite" id="EVEC_0000987201-mRNA-1"/>
    </source>
</evidence>
<dbReference type="STRING" id="51028.A0A0N4VGG1"/>
<dbReference type="InterPro" id="IPR035892">
    <property type="entry name" value="C2_domain_sf"/>
</dbReference>
<gene>
    <name evidence="3" type="ORF">EVEC_LOCUS9257</name>
</gene>
<sequence>MSIIQDVTDSFLVKSSKLDSLDNEIIRKDLTFLRVVLDEIHIGETDDSLKSLFESKGLYGFILEYKFPVLESVSKTLKDRVQANAKSYSNRCIHFRHRRVFKLSPENKLWALWKESSVRFLLYGQLNAPGKFTASFSVLKKRLGHCDVPLYKLLTVPFAICQDFLFAGLGFTGSANLRIELGSHVRSLMERLDALRFHRSRQPSKSGMKKAVKSLDRSNITVDKQQERRRSVPYTRSSSGHSLSPVRAMNGRVSSASPSCSASGPQLVPQQTLLPENYTVDLTVHSARRLSSLKRKSGEAAPSTYVSVIANDGHVLYSPLCINSYEPKFNWTQSFEVSSKRQNLVVKLWRKCSSDSGKVIGFVSIPLPPKNLSQIEYEMSSLVDDLETPIVKISLALSNDQDTPESLISSSSLSQFSREEISERLKKDLFDLEILMQELQT</sequence>
<evidence type="ECO:0000259" key="2">
    <source>
        <dbReference type="PROSITE" id="PS50004"/>
    </source>
</evidence>
<dbReference type="OrthoDB" id="5865320at2759"/>
<accession>A0A0N4VGG1</accession>
<dbReference type="EMBL" id="UXUI01009919">
    <property type="protein sequence ID" value="VDD94506.1"/>
    <property type="molecule type" value="Genomic_DNA"/>
</dbReference>
<dbReference type="AlphaFoldDB" id="A0A0N4VGG1"/>
<dbReference type="Pfam" id="PF00168">
    <property type="entry name" value="C2"/>
    <property type="match status" value="1"/>
</dbReference>
<keyword evidence="4" id="KW-1185">Reference proteome</keyword>
<dbReference type="PROSITE" id="PS50004">
    <property type="entry name" value="C2"/>
    <property type="match status" value="1"/>
</dbReference>
<dbReference type="SUPFAM" id="SSF49562">
    <property type="entry name" value="C2 domain (Calcium/lipid-binding domain, CaLB)"/>
    <property type="match status" value="1"/>
</dbReference>
<name>A0A0N4VGG1_ENTVE</name>
<dbReference type="Gene3D" id="2.60.40.150">
    <property type="entry name" value="C2 domain"/>
    <property type="match status" value="1"/>
</dbReference>
<reference evidence="3 4" key="2">
    <citation type="submission" date="2018-10" db="EMBL/GenBank/DDBJ databases">
        <authorList>
            <consortium name="Pathogen Informatics"/>
        </authorList>
    </citation>
    <scope>NUCLEOTIDE SEQUENCE [LARGE SCALE GENOMIC DNA]</scope>
</reference>
<feature type="domain" description="C2" evidence="2">
    <location>
        <begin position="261"/>
        <end position="380"/>
    </location>
</feature>
<organism evidence="5">
    <name type="scientific">Enterobius vermicularis</name>
    <name type="common">Human pinworm</name>
    <dbReference type="NCBI Taxonomy" id="51028"/>
    <lineage>
        <taxon>Eukaryota</taxon>
        <taxon>Metazoa</taxon>
        <taxon>Ecdysozoa</taxon>
        <taxon>Nematoda</taxon>
        <taxon>Chromadorea</taxon>
        <taxon>Rhabditida</taxon>
        <taxon>Spirurina</taxon>
        <taxon>Oxyuridomorpha</taxon>
        <taxon>Oxyuroidea</taxon>
        <taxon>Oxyuridae</taxon>
        <taxon>Enterobius</taxon>
    </lineage>
</organism>